<organism evidence="1 2">
    <name type="scientific">Kistimonas scapharcae</name>
    <dbReference type="NCBI Taxonomy" id="1036133"/>
    <lineage>
        <taxon>Bacteria</taxon>
        <taxon>Pseudomonadati</taxon>
        <taxon>Pseudomonadota</taxon>
        <taxon>Gammaproteobacteria</taxon>
        <taxon>Oceanospirillales</taxon>
        <taxon>Endozoicomonadaceae</taxon>
        <taxon>Kistimonas</taxon>
    </lineage>
</organism>
<sequence>MSGISSTSLKYLTSQRLTEVTPRQWSEISREVKQCNPKSYINRGDVNRGWILKTLEYFSEFELFRRAIIRLNGFNQLNTFQFEDLPQPETASESQETITSPSEFADDPKFFDYQSLCVREKGYIPENRDVGEIQESDPNNNLESFKGLSGEDIETVINNHLEAHPEHRMVIGDAVQSFEEPEPSDDTSADKIPIARKSDIRLKGKVTNYGIPGDKARDDTSIGCMQRTVDGDSPFRVIATCNQHQLGAGNSGHNPNWPNIHNVYSKFVQLTERVEGTPQRIIKWAFEGDSFLQGILQWIILKIAPQRQPTGSSSGPTTLVSSGACPLAVVTDGLGSGTNTAQAQGLVCFKGGKFFNEDGQERDLFNMDNSGFDNSLGMISPALIARNMERVLCGVKELSDIQLQPVSPTEFYNSRLAFDHIGSCITDPEIGEKCRLLIRKLIEHRKQYQDQAPRIDGVDIMGYLDHQENAETLIKSALMLIGEVNANAFNALDPETQQRCTPELKLNMNLAQQVSDECMNIAKQNQALLKNRIKSLHENGYDFILTPVTCTVAPEVQEGSCFLAGDRKYGCADMQSAAQYIQFSSVGNLPGLISATIPIGHARNSEMPVGIRIMMTSCKNGKDLGKFLLLCQEIEYIAKHDDDLTTNLPTINLEPAIKERLRMRHG</sequence>
<accession>A0ABP8V216</accession>
<evidence type="ECO:0008006" key="3">
    <source>
        <dbReference type="Google" id="ProtNLM"/>
    </source>
</evidence>
<dbReference type="Proteomes" id="UP001500604">
    <property type="component" value="Unassembled WGS sequence"/>
</dbReference>
<dbReference type="InterPro" id="IPR036928">
    <property type="entry name" value="AS_sf"/>
</dbReference>
<reference evidence="2" key="1">
    <citation type="journal article" date="2019" name="Int. J. Syst. Evol. Microbiol.">
        <title>The Global Catalogue of Microorganisms (GCM) 10K type strain sequencing project: providing services to taxonomists for standard genome sequencing and annotation.</title>
        <authorList>
            <consortium name="The Broad Institute Genomics Platform"/>
            <consortium name="The Broad Institute Genome Sequencing Center for Infectious Disease"/>
            <person name="Wu L."/>
            <person name="Ma J."/>
        </authorList>
    </citation>
    <scope>NUCLEOTIDE SEQUENCE [LARGE SCALE GENOMIC DNA]</scope>
    <source>
        <strain evidence="2">JCM 17805</strain>
    </source>
</reference>
<dbReference type="PANTHER" id="PTHR11895:SF67">
    <property type="entry name" value="AMIDASE DOMAIN-CONTAINING PROTEIN"/>
    <property type="match status" value="1"/>
</dbReference>
<dbReference type="PANTHER" id="PTHR11895">
    <property type="entry name" value="TRANSAMIDASE"/>
    <property type="match status" value="1"/>
</dbReference>
<gene>
    <name evidence="1" type="ORF">GCM10023116_23320</name>
</gene>
<name>A0ABP8V216_9GAMM</name>
<proteinExistence type="predicted"/>
<comment type="caution">
    <text evidence="1">The sequence shown here is derived from an EMBL/GenBank/DDBJ whole genome shotgun (WGS) entry which is preliminary data.</text>
</comment>
<evidence type="ECO:0000313" key="2">
    <source>
        <dbReference type="Proteomes" id="UP001500604"/>
    </source>
</evidence>
<dbReference type="RefSeq" id="WP_345196133.1">
    <property type="nucleotide sequence ID" value="NZ_BAABFL010000355.1"/>
</dbReference>
<dbReference type="EMBL" id="BAABFL010000355">
    <property type="protein sequence ID" value="GAA4650049.1"/>
    <property type="molecule type" value="Genomic_DNA"/>
</dbReference>
<dbReference type="Gene3D" id="3.90.1300.10">
    <property type="entry name" value="Amidase signature (AS) domain"/>
    <property type="match status" value="2"/>
</dbReference>
<dbReference type="SUPFAM" id="SSF75304">
    <property type="entry name" value="Amidase signature (AS) enzymes"/>
    <property type="match status" value="1"/>
</dbReference>
<keyword evidence="2" id="KW-1185">Reference proteome</keyword>
<protein>
    <recommendedName>
        <fullName evidence="3">Amidase domain-containing protein</fullName>
    </recommendedName>
</protein>
<evidence type="ECO:0000313" key="1">
    <source>
        <dbReference type="EMBL" id="GAA4650049.1"/>
    </source>
</evidence>
<dbReference type="InterPro" id="IPR000120">
    <property type="entry name" value="Amidase"/>
</dbReference>